<evidence type="ECO:0000256" key="7">
    <source>
        <dbReference type="ARBA" id="ARBA00023242"/>
    </source>
</evidence>
<dbReference type="PANTHER" id="PTHR46110">
    <property type="entry name" value="HOMEOBOX PROTEIN HMX"/>
    <property type="match status" value="1"/>
</dbReference>
<dbReference type="CDD" id="cd00086">
    <property type="entry name" value="homeodomain"/>
    <property type="match status" value="1"/>
</dbReference>
<evidence type="ECO:0000313" key="13">
    <source>
        <dbReference type="EMBL" id="KAL3865017.1"/>
    </source>
</evidence>
<evidence type="ECO:0000256" key="10">
    <source>
        <dbReference type="RuleBase" id="RU000682"/>
    </source>
</evidence>
<feature type="region of interest" description="Disordered" evidence="11">
    <location>
        <begin position="1"/>
        <end position="24"/>
    </location>
</feature>
<proteinExistence type="inferred from homology"/>
<dbReference type="InterPro" id="IPR009057">
    <property type="entry name" value="Homeodomain-like_sf"/>
</dbReference>
<evidence type="ECO:0000313" key="14">
    <source>
        <dbReference type="Proteomes" id="UP001634394"/>
    </source>
</evidence>
<dbReference type="SMART" id="SM00389">
    <property type="entry name" value="HOX"/>
    <property type="match status" value="1"/>
</dbReference>
<feature type="domain" description="Homeobox" evidence="12">
    <location>
        <begin position="175"/>
        <end position="235"/>
    </location>
</feature>
<gene>
    <name evidence="13" type="ORF">ACJMK2_006650</name>
</gene>
<evidence type="ECO:0000256" key="9">
    <source>
        <dbReference type="PROSITE-ProRule" id="PRU00108"/>
    </source>
</evidence>
<keyword evidence="2" id="KW-0217">Developmental protein</keyword>
<evidence type="ECO:0000259" key="12">
    <source>
        <dbReference type="PROSITE" id="PS50071"/>
    </source>
</evidence>
<keyword evidence="7 9" id="KW-0539">Nucleus</keyword>
<dbReference type="InterPro" id="IPR020479">
    <property type="entry name" value="HD_metazoa"/>
</dbReference>
<evidence type="ECO:0000256" key="11">
    <source>
        <dbReference type="SAM" id="MobiDB-lite"/>
    </source>
</evidence>
<dbReference type="PRINTS" id="PR00024">
    <property type="entry name" value="HOMEOBOX"/>
</dbReference>
<dbReference type="InterPro" id="IPR051300">
    <property type="entry name" value="HMX_Homeobox_TF"/>
</dbReference>
<comment type="subcellular location">
    <subcellularLocation>
        <location evidence="1 9 10">Nucleus</location>
    </subcellularLocation>
</comment>
<dbReference type="PROSITE" id="PS50071">
    <property type="entry name" value="HOMEOBOX_2"/>
    <property type="match status" value="1"/>
</dbReference>
<organism evidence="13 14">
    <name type="scientific">Sinanodonta woodiana</name>
    <name type="common">Chinese pond mussel</name>
    <name type="synonym">Anodonta woodiana</name>
    <dbReference type="NCBI Taxonomy" id="1069815"/>
    <lineage>
        <taxon>Eukaryota</taxon>
        <taxon>Metazoa</taxon>
        <taxon>Spiralia</taxon>
        <taxon>Lophotrochozoa</taxon>
        <taxon>Mollusca</taxon>
        <taxon>Bivalvia</taxon>
        <taxon>Autobranchia</taxon>
        <taxon>Heteroconchia</taxon>
        <taxon>Palaeoheterodonta</taxon>
        <taxon>Unionida</taxon>
        <taxon>Unionoidea</taxon>
        <taxon>Unionidae</taxon>
        <taxon>Unioninae</taxon>
        <taxon>Sinanodonta</taxon>
    </lineage>
</organism>
<keyword evidence="3" id="KW-0805">Transcription regulation</keyword>
<name>A0ABD3VTW2_SINWO</name>
<dbReference type="Proteomes" id="UP001634394">
    <property type="component" value="Unassembled WGS sequence"/>
</dbReference>
<dbReference type="PROSITE" id="PS00027">
    <property type="entry name" value="HOMEOBOX_1"/>
    <property type="match status" value="1"/>
</dbReference>
<evidence type="ECO:0000256" key="8">
    <source>
        <dbReference type="ARBA" id="ARBA00038165"/>
    </source>
</evidence>
<feature type="compositionally biased region" description="Polar residues" evidence="11">
    <location>
        <begin position="162"/>
        <end position="172"/>
    </location>
</feature>
<feature type="DNA-binding region" description="Homeobox" evidence="9">
    <location>
        <begin position="177"/>
        <end position="236"/>
    </location>
</feature>
<evidence type="ECO:0000256" key="1">
    <source>
        <dbReference type="ARBA" id="ARBA00004123"/>
    </source>
</evidence>
<dbReference type="GO" id="GO:0005634">
    <property type="term" value="C:nucleus"/>
    <property type="evidence" value="ECO:0007669"/>
    <property type="project" value="UniProtKB-SubCell"/>
</dbReference>
<dbReference type="InterPro" id="IPR017970">
    <property type="entry name" value="Homeobox_CS"/>
</dbReference>
<evidence type="ECO:0000256" key="3">
    <source>
        <dbReference type="ARBA" id="ARBA00023015"/>
    </source>
</evidence>
<feature type="compositionally biased region" description="Basic and acidic residues" evidence="11">
    <location>
        <begin position="1"/>
        <end position="19"/>
    </location>
</feature>
<keyword evidence="5 9" id="KW-0371">Homeobox</keyword>
<keyword evidence="4 9" id="KW-0238">DNA-binding</keyword>
<comment type="caution">
    <text evidence="13">The sequence shown here is derived from an EMBL/GenBank/DDBJ whole genome shotgun (WGS) entry which is preliminary data.</text>
</comment>
<keyword evidence="14" id="KW-1185">Reference proteome</keyword>
<dbReference type="AlphaFoldDB" id="A0ABD3VTW2"/>
<evidence type="ECO:0000256" key="4">
    <source>
        <dbReference type="ARBA" id="ARBA00023125"/>
    </source>
</evidence>
<dbReference type="EMBL" id="JBJQND010000010">
    <property type="protein sequence ID" value="KAL3865017.1"/>
    <property type="molecule type" value="Genomic_DNA"/>
</dbReference>
<dbReference type="SUPFAM" id="SSF46689">
    <property type="entry name" value="Homeodomain-like"/>
    <property type="match status" value="1"/>
</dbReference>
<accession>A0ABD3VTW2</accession>
<dbReference type="Gene3D" id="1.10.10.60">
    <property type="entry name" value="Homeodomain-like"/>
    <property type="match status" value="1"/>
</dbReference>
<evidence type="ECO:0000256" key="2">
    <source>
        <dbReference type="ARBA" id="ARBA00022473"/>
    </source>
</evidence>
<sequence length="300" mass="34251">MPETKPEVDGSESPEEKTQDNLSFSISRILGDDGEKKESRINELEISSNCITPNQPQYCPIRGMVSTMHRYGQVHESSVGHHNRMIDFRFSYPMIPLENSFNRFCNLNSPPVREPRPNCTCAKKEQPDSDCNFCARCDHPGNEKSGRENTKELCEISKDSSETVSSKTASNDMKSKKKKTRTVFSRSQVYQLENAFDMKRYLSSAERSGLAARLNLSETQIKIWFQNRRNKWKRQINGEMDEISPSSFPHIHGALHSSAFHSPNLNRFHAPDSREELLLGGMAAPALYSHPYANEMIPRY</sequence>
<dbReference type="GO" id="GO:0003677">
    <property type="term" value="F:DNA binding"/>
    <property type="evidence" value="ECO:0007669"/>
    <property type="project" value="UniProtKB-UniRule"/>
</dbReference>
<dbReference type="PANTHER" id="PTHR46110:SF3">
    <property type="entry name" value="HOMEOBOX PROTEIN HMX"/>
    <property type="match status" value="1"/>
</dbReference>
<dbReference type="InterPro" id="IPR001356">
    <property type="entry name" value="HD"/>
</dbReference>
<evidence type="ECO:0000256" key="5">
    <source>
        <dbReference type="ARBA" id="ARBA00023155"/>
    </source>
</evidence>
<feature type="region of interest" description="Disordered" evidence="11">
    <location>
        <begin position="157"/>
        <end position="180"/>
    </location>
</feature>
<dbReference type="FunFam" id="1.10.10.60:FF:000053">
    <property type="entry name" value="H6 family homeobox 2"/>
    <property type="match status" value="1"/>
</dbReference>
<keyword evidence="6" id="KW-0804">Transcription</keyword>
<reference evidence="13 14" key="1">
    <citation type="submission" date="2024-11" db="EMBL/GenBank/DDBJ databases">
        <title>Chromosome-level genome assembly of the freshwater bivalve Anodonta woodiana.</title>
        <authorList>
            <person name="Chen X."/>
        </authorList>
    </citation>
    <scope>NUCLEOTIDE SEQUENCE [LARGE SCALE GENOMIC DNA]</scope>
    <source>
        <strain evidence="13">MN2024</strain>
        <tissue evidence="13">Gills</tissue>
    </source>
</reference>
<protein>
    <recommendedName>
        <fullName evidence="12">Homeobox domain-containing protein</fullName>
    </recommendedName>
</protein>
<dbReference type="Pfam" id="PF00046">
    <property type="entry name" value="Homeodomain"/>
    <property type="match status" value="1"/>
</dbReference>
<evidence type="ECO:0000256" key="6">
    <source>
        <dbReference type="ARBA" id="ARBA00023163"/>
    </source>
</evidence>
<comment type="similarity">
    <text evidence="8">Belongs to the HMX homeobox family.</text>
</comment>